<dbReference type="AlphaFoldDB" id="A0ABD3QUF7"/>
<feature type="compositionally biased region" description="Low complexity" evidence="7">
    <location>
        <begin position="108"/>
        <end position="122"/>
    </location>
</feature>
<dbReference type="GO" id="GO:0005739">
    <property type="term" value="C:mitochondrion"/>
    <property type="evidence" value="ECO:0007669"/>
    <property type="project" value="UniProtKB-SubCell"/>
</dbReference>
<dbReference type="Proteomes" id="UP001516023">
    <property type="component" value="Unassembled WGS sequence"/>
</dbReference>
<dbReference type="EMBL" id="JABMIG020000011">
    <property type="protein sequence ID" value="KAL3803818.1"/>
    <property type="molecule type" value="Genomic_DNA"/>
</dbReference>
<dbReference type="GO" id="GO:1990904">
    <property type="term" value="C:ribonucleoprotein complex"/>
    <property type="evidence" value="ECO:0007669"/>
    <property type="project" value="UniProtKB-KW"/>
</dbReference>
<keyword evidence="9" id="KW-1185">Reference proteome</keyword>
<evidence type="ECO:0000256" key="3">
    <source>
        <dbReference type="ARBA" id="ARBA00022980"/>
    </source>
</evidence>
<dbReference type="PANTHER" id="PTHR13477:SF0">
    <property type="entry name" value="LARGE RIBOSOMAL SUBUNIT PROTEIN ML49"/>
    <property type="match status" value="1"/>
</dbReference>
<gene>
    <name evidence="8" type="ORF">HJC23_003980</name>
</gene>
<proteinExistence type="inferred from homology"/>
<comment type="similarity">
    <text evidence="2">Belongs to the mitochondrion-specific ribosomal protein mL49 family.</text>
</comment>
<dbReference type="Pfam" id="PF05046">
    <property type="entry name" value="Img2"/>
    <property type="match status" value="1"/>
</dbReference>
<keyword evidence="5" id="KW-0687">Ribonucleoprotein</keyword>
<evidence type="ECO:0000256" key="1">
    <source>
        <dbReference type="ARBA" id="ARBA00004173"/>
    </source>
</evidence>
<protein>
    <recommendedName>
        <fullName evidence="6">Large ribosomal subunit protein mL49</fullName>
    </recommendedName>
</protein>
<evidence type="ECO:0000313" key="9">
    <source>
        <dbReference type="Proteomes" id="UP001516023"/>
    </source>
</evidence>
<dbReference type="Gene3D" id="3.30.780.10">
    <property type="entry name" value="SUI1-like domain"/>
    <property type="match status" value="1"/>
</dbReference>
<comment type="caution">
    <text evidence="8">The sequence shown here is derived from an EMBL/GenBank/DDBJ whole genome shotgun (WGS) entry which is preliminary data.</text>
</comment>
<evidence type="ECO:0000313" key="8">
    <source>
        <dbReference type="EMBL" id="KAL3803818.1"/>
    </source>
</evidence>
<comment type="subcellular location">
    <subcellularLocation>
        <location evidence="1">Mitochondrion</location>
    </subcellularLocation>
</comment>
<sequence>MANAELPPSLFPPKPAPRRSINAVGSSGPPPIRTPRSHAKNTPRPLLRDASLNLLPPCHSFQHVPIPSSRRPIQSETTLQLGHPPVKRLFKKNPARLRLLKKNEKLSATGADDATASADSAAQIPTRSYPPVFTPKFLQNGWSAPPPADFELPKYPFQVKRTGRKPFGVPGFLPVYRDIRIHGTKHTTIIRNVTGDIPAFLNELQAVLELPTPKKGILNTYATGGTGSFRGNSARHGGGEAGRGVSAENPIRIRAGGTIEVNGDWTKKVKGWLAGLGF</sequence>
<evidence type="ECO:0000256" key="2">
    <source>
        <dbReference type="ARBA" id="ARBA00005677"/>
    </source>
</evidence>
<feature type="region of interest" description="Disordered" evidence="7">
    <location>
        <begin position="108"/>
        <end position="127"/>
    </location>
</feature>
<dbReference type="PANTHER" id="PTHR13477">
    <property type="entry name" value="MITOCHONDRIAL 39S RIBOSOMAL PROTEIN L49"/>
    <property type="match status" value="1"/>
</dbReference>
<keyword evidence="3" id="KW-0689">Ribosomal protein</keyword>
<organism evidence="8 9">
    <name type="scientific">Cyclotella cryptica</name>
    <dbReference type="NCBI Taxonomy" id="29204"/>
    <lineage>
        <taxon>Eukaryota</taxon>
        <taxon>Sar</taxon>
        <taxon>Stramenopiles</taxon>
        <taxon>Ochrophyta</taxon>
        <taxon>Bacillariophyta</taxon>
        <taxon>Coscinodiscophyceae</taxon>
        <taxon>Thalassiosirophycidae</taxon>
        <taxon>Stephanodiscales</taxon>
        <taxon>Stephanodiscaceae</taxon>
        <taxon>Cyclotella</taxon>
    </lineage>
</organism>
<keyword evidence="4" id="KW-0496">Mitochondrion</keyword>
<name>A0ABD3QUF7_9STRA</name>
<dbReference type="InterPro" id="IPR007740">
    <property type="entry name" value="Ribosomal_mL49"/>
</dbReference>
<evidence type="ECO:0000256" key="5">
    <source>
        <dbReference type="ARBA" id="ARBA00023274"/>
    </source>
</evidence>
<evidence type="ECO:0000256" key="6">
    <source>
        <dbReference type="ARBA" id="ARBA00035191"/>
    </source>
</evidence>
<accession>A0ABD3QUF7</accession>
<evidence type="ECO:0000256" key="4">
    <source>
        <dbReference type="ARBA" id="ARBA00023128"/>
    </source>
</evidence>
<feature type="region of interest" description="Disordered" evidence="7">
    <location>
        <begin position="1"/>
        <end position="44"/>
    </location>
</feature>
<evidence type="ECO:0000256" key="7">
    <source>
        <dbReference type="SAM" id="MobiDB-lite"/>
    </source>
</evidence>
<dbReference type="GO" id="GO:0005840">
    <property type="term" value="C:ribosome"/>
    <property type="evidence" value="ECO:0007669"/>
    <property type="project" value="UniProtKB-KW"/>
</dbReference>
<reference evidence="8 9" key="1">
    <citation type="journal article" date="2020" name="G3 (Bethesda)">
        <title>Improved Reference Genome for Cyclotella cryptica CCMP332, a Model for Cell Wall Morphogenesis, Salinity Adaptation, and Lipid Production in Diatoms (Bacillariophyta).</title>
        <authorList>
            <person name="Roberts W.R."/>
            <person name="Downey K.M."/>
            <person name="Ruck E.C."/>
            <person name="Traller J.C."/>
            <person name="Alverson A.J."/>
        </authorList>
    </citation>
    <scope>NUCLEOTIDE SEQUENCE [LARGE SCALE GENOMIC DNA]</scope>
    <source>
        <strain evidence="8 9">CCMP332</strain>
    </source>
</reference>